<dbReference type="PANTHER" id="PTHR13140">
    <property type="entry name" value="MYOSIN"/>
    <property type="match status" value="1"/>
</dbReference>
<dbReference type="InterPro" id="IPR001609">
    <property type="entry name" value="Myosin_head_motor_dom-like"/>
</dbReference>
<comment type="similarity">
    <text evidence="4">Belongs to the TRAFAC class myosin-kinesin ATPase superfamily. Myosin family.</text>
</comment>
<feature type="domain" description="Myosin motor" evidence="5">
    <location>
        <begin position="1"/>
        <end position="167"/>
    </location>
</feature>
<gene>
    <name evidence="6" type="ORF">KSP39_PZI013991</name>
</gene>
<dbReference type="PROSITE" id="PS51456">
    <property type="entry name" value="MYOSIN_MOTOR"/>
    <property type="match status" value="1"/>
</dbReference>
<dbReference type="GO" id="GO:0007015">
    <property type="term" value="P:actin filament organization"/>
    <property type="evidence" value="ECO:0007669"/>
    <property type="project" value="TreeGrafter"/>
</dbReference>
<keyword evidence="4" id="KW-0505">Motor protein</keyword>
<reference evidence="6 7" key="1">
    <citation type="journal article" date="2022" name="Nat. Plants">
        <title>Genomes of leafy and leafless Platanthera orchids illuminate the evolution of mycoheterotrophy.</title>
        <authorList>
            <person name="Li M.H."/>
            <person name="Liu K.W."/>
            <person name="Li Z."/>
            <person name="Lu H.C."/>
            <person name="Ye Q.L."/>
            <person name="Zhang D."/>
            <person name="Wang J.Y."/>
            <person name="Li Y.F."/>
            <person name="Zhong Z.M."/>
            <person name="Liu X."/>
            <person name="Yu X."/>
            <person name="Liu D.K."/>
            <person name="Tu X.D."/>
            <person name="Liu B."/>
            <person name="Hao Y."/>
            <person name="Liao X.Y."/>
            <person name="Jiang Y.T."/>
            <person name="Sun W.H."/>
            <person name="Chen J."/>
            <person name="Chen Y.Q."/>
            <person name="Ai Y."/>
            <person name="Zhai J.W."/>
            <person name="Wu S.S."/>
            <person name="Zhou Z."/>
            <person name="Hsiao Y.Y."/>
            <person name="Wu W.L."/>
            <person name="Chen Y.Y."/>
            <person name="Lin Y.F."/>
            <person name="Hsu J.L."/>
            <person name="Li C.Y."/>
            <person name="Wang Z.W."/>
            <person name="Zhao X."/>
            <person name="Zhong W.Y."/>
            <person name="Ma X.K."/>
            <person name="Ma L."/>
            <person name="Huang J."/>
            <person name="Chen G.Z."/>
            <person name="Huang M.Z."/>
            <person name="Huang L."/>
            <person name="Peng D.H."/>
            <person name="Luo Y.B."/>
            <person name="Zou S.Q."/>
            <person name="Chen S.P."/>
            <person name="Lan S."/>
            <person name="Tsai W.C."/>
            <person name="Van de Peer Y."/>
            <person name="Liu Z.J."/>
        </authorList>
    </citation>
    <scope>NUCLEOTIDE SEQUENCE [LARGE SCALE GENOMIC DNA]</scope>
    <source>
        <strain evidence="6">Lor287</strain>
    </source>
</reference>
<dbReference type="Gene3D" id="1.20.120.720">
    <property type="entry name" value="Myosin VI head, motor domain, U50 subdomain"/>
    <property type="match status" value="1"/>
</dbReference>
<name>A0AAP0BCQ0_9ASPA</name>
<dbReference type="GO" id="GO:0051015">
    <property type="term" value="F:actin filament binding"/>
    <property type="evidence" value="ECO:0007669"/>
    <property type="project" value="TreeGrafter"/>
</dbReference>
<protein>
    <recommendedName>
        <fullName evidence="5">Myosin motor domain-containing protein</fullName>
    </recommendedName>
</protein>
<dbReference type="PANTHER" id="PTHR13140:SF772">
    <property type="entry name" value="MYOSIN-17"/>
    <property type="match status" value="1"/>
</dbReference>
<dbReference type="EMBL" id="JBBWWQ010000011">
    <property type="protein sequence ID" value="KAK8935842.1"/>
    <property type="molecule type" value="Genomic_DNA"/>
</dbReference>
<keyword evidence="1" id="KW-0547">Nucleotide-binding</keyword>
<comment type="caution">
    <text evidence="4">Lacks conserved residue(s) required for the propagation of feature annotation.</text>
</comment>
<organism evidence="6 7">
    <name type="scientific">Platanthera zijinensis</name>
    <dbReference type="NCBI Taxonomy" id="2320716"/>
    <lineage>
        <taxon>Eukaryota</taxon>
        <taxon>Viridiplantae</taxon>
        <taxon>Streptophyta</taxon>
        <taxon>Embryophyta</taxon>
        <taxon>Tracheophyta</taxon>
        <taxon>Spermatophyta</taxon>
        <taxon>Magnoliopsida</taxon>
        <taxon>Liliopsida</taxon>
        <taxon>Asparagales</taxon>
        <taxon>Orchidaceae</taxon>
        <taxon>Orchidoideae</taxon>
        <taxon>Orchideae</taxon>
        <taxon>Orchidinae</taxon>
        <taxon>Platanthera</taxon>
    </lineage>
</organism>
<dbReference type="Pfam" id="PF00063">
    <property type="entry name" value="Myosin_head"/>
    <property type="match status" value="1"/>
</dbReference>
<evidence type="ECO:0000256" key="2">
    <source>
        <dbReference type="ARBA" id="ARBA00022840"/>
    </source>
</evidence>
<keyword evidence="7" id="KW-1185">Reference proteome</keyword>
<dbReference type="Proteomes" id="UP001418222">
    <property type="component" value="Unassembled WGS sequence"/>
</dbReference>
<sequence length="167" mass="18894">MTVWRYDTLPLLFGYSPLPVSRFLLTLRFSSSPNLHFLDDSLEYLATIRAMDIVGINESEKEAIFRVIAAILHLGNIDFANGEEIDSFVIKNDKSRFHLKTAAKLLMCDAQGLEDALIKRMMVTPEEIITRTLDPASAVVSRDGFAKTLNSRLFDWLVEKPTCVKKV</sequence>
<keyword evidence="4" id="KW-0518">Myosin</keyword>
<comment type="caution">
    <text evidence="6">The sequence shown here is derived from an EMBL/GenBank/DDBJ whole genome shotgun (WGS) entry which is preliminary data.</text>
</comment>
<keyword evidence="3 4" id="KW-0009">Actin-binding</keyword>
<dbReference type="GO" id="GO:0005737">
    <property type="term" value="C:cytoplasm"/>
    <property type="evidence" value="ECO:0007669"/>
    <property type="project" value="TreeGrafter"/>
</dbReference>
<evidence type="ECO:0000256" key="4">
    <source>
        <dbReference type="PROSITE-ProRule" id="PRU00782"/>
    </source>
</evidence>
<evidence type="ECO:0000259" key="5">
    <source>
        <dbReference type="PROSITE" id="PS51456"/>
    </source>
</evidence>
<dbReference type="InterPro" id="IPR027417">
    <property type="entry name" value="P-loop_NTPase"/>
</dbReference>
<evidence type="ECO:0000313" key="7">
    <source>
        <dbReference type="Proteomes" id="UP001418222"/>
    </source>
</evidence>
<keyword evidence="2" id="KW-0067">ATP-binding</keyword>
<evidence type="ECO:0000313" key="6">
    <source>
        <dbReference type="EMBL" id="KAK8935842.1"/>
    </source>
</evidence>
<accession>A0AAP0BCQ0</accession>
<dbReference type="GO" id="GO:0000146">
    <property type="term" value="F:microfilament motor activity"/>
    <property type="evidence" value="ECO:0007669"/>
    <property type="project" value="TreeGrafter"/>
</dbReference>
<evidence type="ECO:0000256" key="1">
    <source>
        <dbReference type="ARBA" id="ARBA00022741"/>
    </source>
</evidence>
<dbReference type="GO" id="GO:0005524">
    <property type="term" value="F:ATP binding"/>
    <property type="evidence" value="ECO:0007669"/>
    <property type="project" value="UniProtKB-KW"/>
</dbReference>
<evidence type="ECO:0000256" key="3">
    <source>
        <dbReference type="ARBA" id="ARBA00023203"/>
    </source>
</evidence>
<dbReference type="AlphaFoldDB" id="A0AAP0BCQ0"/>
<dbReference type="SUPFAM" id="SSF52540">
    <property type="entry name" value="P-loop containing nucleoside triphosphate hydrolases"/>
    <property type="match status" value="1"/>
</dbReference>
<dbReference type="GO" id="GO:0016020">
    <property type="term" value="C:membrane"/>
    <property type="evidence" value="ECO:0007669"/>
    <property type="project" value="TreeGrafter"/>
</dbReference>
<dbReference type="GO" id="GO:0016459">
    <property type="term" value="C:myosin complex"/>
    <property type="evidence" value="ECO:0007669"/>
    <property type="project" value="UniProtKB-KW"/>
</dbReference>
<proteinExistence type="inferred from homology"/>